<reference evidence="1" key="1">
    <citation type="journal article" date="2020" name="Cell">
        <title>Large-Scale Comparative Analyses of Tick Genomes Elucidate Their Genetic Diversity and Vector Capacities.</title>
        <authorList>
            <consortium name="Tick Genome and Microbiome Consortium (TIGMIC)"/>
            <person name="Jia N."/>
            <person name="Wang J."/>
            <person name="Shi W."/>
            <person name="Du L."/>
            <person name="Sun Y."/>
            <person name="Zhan W."/>
            <person name="Jiang J.F."/>
            <person name="Wang Q."/>
            <person name="Zhang B."/>
            <person name="Ji P."/>
            <person name="Bell-Sakyi L."/>
            <person name="Cui X.M."/>
            <person name="Yuan T.T."/>
            <person name="Jiang B.G."/>
            <person name="Yang W.F."/>
            <person name="Lam T.T."/>
            <person name="Chang Q.C."/>
            <person name="Ding S.J."/>
            <person name="Wang X.J."/>
            <person name="Zhu J.G."/>
            <person name="Ruan X.D."/>
            <person name="Zhao L."/>
            <person name="Wei J.T."/>
            <person name="Ye R.Z."/>
            <person name="Que T.C."/>
            <person name="Du C.H."/>
            <person name="Zhou Y.H."/>
            <person name="Cheng J.X."/>
            <person name="Dai P.F."/>
            <person name="Guo W.B."/>
            <person name="Han X.H."/>
            <person name="Huang E.J."/>
            <person name="Li L.F."/>
            <person name="Wei W."/>
            <person name="Gao Y.C."/>
            <person name="Liu J.Z."/>
            <person name="Shao H.Z."/>
            <person name="Wang X."/>
            <person name="Wang C.C."/>
            <person name="Yang T.C."/>
            <person name="Huo Q.B."/>
            <person name="Li W."/>
            <person name="Chen H.Y."/>
            <person name="Chen S.E."/>
            <person name="Zhou L.G."/>
            <person name="Ni X.B."/>
            <person name="Tian J.H."/>
            <person name="Sheng Y."/>
            <person name="Liu T."/>
            <person name="Pan Y.S."/>
            <person name="Xia L.Y."/>
            <person name="Li J."/>
            <person name="Zhao F."/>
            <person name="Cao W.C."/>
        </authorList>
    </citation>
    <scope>NUCLEOTIDE SEQUENCE</scope>
    <source>
        <strain evidence="1">Rsan-2018</strain>
    </source>
</reference>
<dbReference type="Pfam" id="PF03564">
    <property type="entry name" value="DUF1759"/>
    <property type="match status" value="1"/>
</dbReference>
<dbReference type="VEuPathDB" id="VectorBase:RSAN_028873"/>
<accession>A0A9D4PT69</accession>
<keyword evidence="2" id="KW-1185">Reference proteome</keyword>
<gene>
    <name evidence="1" type="ORF">HPB52_024017</name>
</gene>
<organism evidence="1 2">
    <name type="scientific">Rhipicephalus sanguineus</name>
    <name type="common">Brown dog tick</name>
    <name type="synonym">Ixodes sanguineus</name>
    <dbReference type="NCBI Taxonomy" id="34632"/>
    <lineage>
        <taxon>Eukaryota</taxon>
        <taxon>Metazoa</taxon>
        <taxon>Ecdysozoa</taxon>
        <taxon>Arthropoda</taxon>
        <taxon>Chelicerata</taxon>
        <taxon>Arachnida</taxon>
        <taxon>Acari</taxon>
        <taxon>Parasitiformes</taxon>
        <taxon>Ixodida</taxon>
        <taxon>Ixodoidea</taxon>
        <taxon>Ixodidae</taxon>
        <taxon>Rhipicephalinae</taxon>
        <taxon>Rhipicephalus</taxon>
        <taxon>Rhipicephalus</taxon>
    </lineage>
</organism>
<evidence type="ECO:0000313" key="1">
    <source>
        <dbReference type="EMBL" id="KAH7952563.1"/>
    </source>
</evidence>
<name>A0A9D4PT69_RHISA</name>
<reference evidence="1" key="2">
    <citation type="submission" date="2021-09" db="EMBL/GenBank/DDBJ databases">
        <authorList>
            <person name="Jia N."/>
            <person name="Wang J."/>
            <person name="Shi W."/>
            <person name="Du L."/>
            <person name="Sun Y."/>
            <person name="Zhan W."/>
            <person name="Jiang J."/>
            <person name="Wang Q."/>
            <person name="Zhang B."/>
            <person name="Ji P."/>
            <person name="Sakyi L.B."/>
            <person name="Cui X."/>
            <person name="Yuan T."/>
            <person name="Jiang B."/>
            <person name="Yang W."/>
            <person name="Lam T.T.-Y."/>
            <person name="Chang Q."/>
            <person name="Ding S."/>
            <person name="Wang X."/>
            <person name="Zhu J."/>
            <person name="Ruan X."/>
            <person name="Zhao L."/>
            <person name="Wei J."/>
            <person name="Que T."/>
            <person name="Du C."/>
            <person name="Cheng J."/>
            <person name="Dai P."/>
            <person name="Han X."/>
            <person name="Huang E."/>
            <person name="Gao Y."/>
            <person name="Liu J."/>
            <person name="Shao H."/>
            <person name="Ye R."/>
            <person name="Li L."/>
            <person name="Wei W."/>
            <person name="Wang X."/>
            <person name="Wang C."/>
            <person name="Huo Q."/>
            <person name="Li W."/>
            <person name="Guo W."/>
            <person name="Chen H."/>
            <person name="Chen S."/>
            <person name="Zhou L."/>
            <person name="Zhou L."/>
            <person name="Ni X."/>
            <person name="Tian J."/>
            <person name="Zhou Y."/>
            <person name="Sheng Y."/>
            <person name="Liu T."/>
            <person name="Pan Y."/>
            <person name="Xia L."/>
            <person name="Li J."/>
            <person name="Zhao F."/>
            <person name="Cao W."/>
        </authorList>
    </citation>
    <scope>NUCLEOTIDE SEQUENCE</scope>
    <source>
        <strain evidence="1">Rsan-2018</strain>
        <tissue evidence="1">Larvae</tissue>
    </source>
</reference>
<protein>
    <submittedName>
        <fullName evidence="1">Uncharacterized protein</fullName>
    </submittedName>
</protein>
<dbReference type="Proteomes" id="UP000821837">
    <property type="component" value="Chromosome 5"/>
</dbReference>
<evidence type="ECO:0000313" key="2">
    <source>
        <dbReference type="Proteomes" id="UP000821837"/>
    </source>
</evidence>
<proteinExistence type="predicted"/>
<dbReference type="AlphaFoldDB" id="A0A9D4PT69"/>
<dbReference type="EMBL" id="JABSTV010001251">
    <property type="protein sequence ID" value="KAH7952563.1"/>
    <property type="molecule type" value="Genomic_DNA"/>
</dbReference>
<comment type="caution">
    <text evidence="1">The sequence shown here is derived from an EMBL/GenBank/DDBJ whole genome shotgun (WGS) entry which is preliminary data.</text>
</comment>
<dbReference type="InterPro" id="IPR005312">
    <property type="entry name" value="DUF1759"/>
</dbReference>
<sequence length="152" mass="17232">MVYGCSTNNWRDTSQAAEDYLSVSEYEENAAATLSFLSYHIEQLQPETTADRGLPIPNDVLTQVGPAAKAIEKIEVNDASYADAIEILTNRYGNTRIIEQKYLESLRTLQPIRCSTDVTDMRNLVDMMTLNIRGLRLMDDQSFHTLPRLSRI</sequence>
<dbReference type="VEuPathDB" id="VectorBase:RSAN_049339"/>